<name>A0A1J1H3F0_PLARL</name>
<proteinExistence type="predicted"/>
<protein>
    <submittedName>
        <fullName evidence="1">Uncharacterized protein</fullName>
    </submittedName>
</protein>
<dbReference type="VEuPathDB" id="PlasmoDB:PRELSG_0719100"/>
<keyword evidence="2" id="KW-1185">Reference proteome</keyword>
<organism evidence="1 2">
    <name type="scientific">Plasmodium relictum</name>
    <dbReference type="NCBI Taxonomy" id="85471"/>
    <lineage>
        <taxon>Eukaryota</taxon>
        <taxon>Sar</taxon>
        <taxon>Alveolata</taxon>
        <taxon>Apicomplexa</taxon>
        <taxon>Aconoidasida</taxon>
        <taxon>Haemosporida</taxon>
        <taxon>Plasmodiidae</taxon>
        <taxon>Plasmodium</taxon>
        <taxon>Plasmodium (Haemamoeba)</taxon>
    </lineage>
</organism>
<dbReference type="RefSeq" id="XP_028532433.1">
    <property type="nucleotide sequence ID" value="XM_028675888.1"/>
</dbReference>
<reference evidence="1 2" key="1">
    <citation type="submission" date="2015-04" db="EMBL/GenBank/DDBJ databases">
        <authorList>
            <consortium name="Pathogen Informatics"/>
        </authorList>
    </citation>
    <scope>NUCLEOTIDE SEQUENCE [LARGE SCALE GENOMIC DNA]</scope>
    <source>
        <strain evidence="1 2">SGS1</strain>
    </source>
</reference>
<dbReference type="GeneID" id="39735528"/>
<evidence type="ECO:0000313" key="1">
    <source>
        <dbReference type="EMBL" id="CRG99426.1"/>
    </source>
</evidence>
<evidence type="ECO:0000313" key="2">
    <source>
        <dbReference type="Proteomes" id="UP000220158"/>
    </source>
</evidence>
<dbReference type="OrthoDB" id="371704at2759"/>
<dbReference type="KEGG" id="prel:PRELSG_0719100"/>
<sequence length="398" mass="49001">MIKIYKEYFKGKYYFSNIFSYILLYLHNKENFFKKRANKNNLFNNFKKSFSLKKKVINDKKKKNIVIHFPSEEISNFYFHYFVYMLLPKLNLSENDKKKIIDNVYLINNKIDENVNIYIYNKINQGNYNIIFCNKLLPKEKYNYTDTFLIFLENKYFLDLFMKINKRKKKRKHLFLKRKEKDFNVINYNFYKLKKNKVDTLCNCLYVFYLSSYNFKKQVIVKRNKSLDLLIKYNQITKEINSNIQWINHYSFYKFYSNAYLSFLNYRMHIFQNVIKKVIEKKKKKKNTLNVFLKIKNLTLNSNIFFEFINKQILYVDFDHAADIYIKFLELYEKISLFSSVKNTSEHKISKINEKKNYNKTILIREMKKNVNIHIWNNDEKEDFYSNLTKIKFCRFFN</sequence>
<accession>A0A1J1H3F0</accession>
<dbReference type="EMBL" id="LN835302">
    <property type="protein sequence ID" value="CRG99426.1"/>
    <property type="molecule type" value="Genomic_DNA"/>
</dbReference>
<dbReference type="OMA" id="HHSFYKF"/>
<gene>
    <name evidence="1" type="ORF">PRELSG_0719100</name>
</gene>
<dbReference type="AlphaFoldDB" id="A0A1J1H3F0"/>
<dbReference type="Proteomes" id="UP000220158">
    <property type="component" value="Chromosome 7"/>
</dbReference>